<keyword evidence="10" id="KW-1185">Reference proteome</keyword>
<dbReference type="InterPro" id="IPR051708">
    <property type="entry name" value="Plant_Aspart_Prot_A1"/>
</dbReference>
<evidence type="ECO:0000256" key="7">
    <source>
        <dbReference type="SAM" id="SignalP"/>
    </source>
</evidence>
<dbReference type="Gene3D" id="2.40.70.10">
    <property type="entry name" value="Acid Proteases"/>
    <property type="match status" value="2"/>
</dbReference>
<evidence type="ECO:0000313" key="9">
    <source>
        <dbReference type="EMBL" id="KAG6393864.1"/>
    </source>
</evidence>
<sequence>MPSINTFFLIFALLFLRRPTSSSAFTLKLVHRDSPDSPLYQPNLTTADRFLKHAEISFARASLFENHVHAEIRLPAKLDPIFTTDLYIGTPPVKSTLVFDTGSGVTWMQCKPCTRCFNQYNPVFEPKKSSTYKLMRKSHPLSKSFDCSFFGSGCSYSINYYSGQFSKGPVATETFTFDSSLKRPASVTNLVFGCGTSNGGLYPPQVNGILGMDKKPTSLPRQLGASIKYRFSYCLSPTTASYVRFGDEAVIRTRNGQRTPIIETTNKRSASNYALPLMDLSINGRRLGARFPEGIYIDSGSSMSLLETSAFTVVKNSLISYFARFRDVKRYAGPMVSESHVCFQYTGAQPSLPAMGFHFNGAEMAVPPQNLFFFTHGNVFCLAALESKSISILGAFQQRNFRFVFDLQQKMLSFAAEDCSKDFQLGV</sequence>
<dbReference type="Pfam" id="PF14541">
    <property type="entry name" value="TAXi_C"/>
    <property type="match status" value="1"/>
</dbReference>
<organism evidence="9">
    <name type="scientific">Salvia splendens</name>
    <name type="common">Scarlet sage</name>
    <dbReference type="NCBI Taxonomy" id="180675"/>
    <lineage>
        <taxon>Eukaryota</taxon>
        <taxon>Viridiplantae</taxon>
        <taxon>Streptophyta</taxon>
        <taxon>Embryophyta</taxon>
        <taxon>Tracheophyta</taxon>
        <taxon>Spermatophyta</taxon>
        <taxon>Magnoliopsida</taxon>
        <taxon>eudicotyledons</taxon>
        <taxon>Gunneridae</taxon>
        <taxon>Pentapetalae</taxon>
        <taxon>asterids</taxon>
        <taxon>lamiids</taxon>
        <taxon>Lamiales</taxon>
        <taxon>Lamiaceae</taxon>
        <taxon>Nepetoideae</taxon>
        <taxon>Mentheae</taxon>
        <taxon>Salviinae</taxon>
        <taxon>Salvia</taxon>
        <taxon>Salvia subgen. Calosphace</taxon>
        <taxon>core Calosphace</taxon>
    </lineage>
</organism>
<keyword evidence="3" id="KW-0064">Aspartyl protease</keyword>
<evidence type="ECO:0000256" key="4">
    <source>
        <dbReference type="ARBA" id="ARBA00022801"/>
    </source>
</evidence>
<dbReference type="GO" id="GO:0006508">
    <property type="term" value="P:proteolysis"/>
    <property type="evidence" value="ECO:0007669"/>
    <property type="project" value="UniProtKB-KW"/>
</dbReference>
<evidence type="ECO:0000256" key="1">
    <source>
        <dbReference type="ARBA" id="ARBA00007447"/>
    </source>
</evidence>
<dbReference type="PROSITE" id="PS51767">
    <property type="entry name" value="PEPTIDASE_A1"/>
    <property type="match status" value="1"/>
</dbReference>
<comment type="similarity">
    <text evidence="1">Belongs to the peptidase A1 family.</text>
</comment>
<dbReference type="OrthoDB" id="907702at2759"/>
<evidence type="ECO:0000256" key="2">
    <source>
        <dbReference type="ARBA" id="ARBA00022670"/>
    </source>
</evidence>
<reference evidence="9" key="1">
    <citation type="submission" date="2018-01" db="EMBL/GenBank/DDBJ databases">
        <authorList>
            <person name="Mao J.F."/>
        </authorList>
    </citation>
    <scope>NUCLEOTIDE SEQUENCE</scope>
    <source>
        <strain evidence="9">Huo1</strain>
        <tissue evidence="9">Leaf</tissue>
    </source>
</reference>
<keyword evidence="4" id="KW-0378">Hydrolase</keyword>
<keyword evidence="2" id="KW-0645">Protease</keyword>
<dbReference type="InterPro" id="IPR021109">
    <property type="entry name" value="Peptidase_aspartic_dom_sf"/>
</dbReference>
<reference evidence="9" key="2">
    <citation type="submission" date="2020-08" db="EMBL/GenBank/DDBJ databases">
        <title>Plant Genome Project.</title>
        <authorList>
            <person name="Zhang R.-G."/>
        </authorList>
    </citation>
    <scope>NUCLEOTIDE SEQUENCE</scope>
    <source>
        <strain evidence="9">Huo1</strain>
        <tissue evidence="9">Leaf</tissue>
    </source>
</reference>
<dbReference type="PRINTS" id="PR00792">
    <property type="entry name" value="PEPSIN"/>
</dbReference>
<feature type="active site" evidence="6">
    <location>
        <position position="100"/>
    </location>
</feature>
<dbReference type="GO" id="GO:0004190">
    <property type="term" value="F:aspartic-type endopeptidase activity"/>
    <property type="evidence" value="ECO:0007669"/>
    <property type="project" value="UniProtKB-KW"/>
</dbReference>
<dbReference type="InterPro" id="IPR034161">
    <property type="entry name" value="Pepsin-like_plant"/>
</dbReference>
<dbReference type="InterPro" id="IPR033121">
    <property type="entry name" value="PEPTIDASE_A1"/>
</dbReference>
<dbReference type="EMBL" id="PNBA02000017">
    <property type="protein sequence ID" value="KAG6393864.1"/>
    <property type="molecule type" value="Genomic_DNA"/>
</dbReference>
<proteinExistence type="inferred from homology"/>
<feature type="signal peptide" evidence="7">
    <location>
        <begin position="1"/>
        <end position="24"/>
    </location>
</feature>
<dbReference type="GO" id="GO:0005576">
    <property type="term" value="C:extracellular region"/>
    <property type="evidence" value="ECO:0007669"/>
    <property type="project" value="TreeGrafter"/>
</dbReference>
<accession>A0A8X8WGY9</accession>
<dbReference type="CDD" id="cd05476">
    <property type="entry name" value="pepsin_A_like_plant"/>
    <property type="match status" value="1"/>
</dbReference>
<name>A0A8X8WGY9_SALSN</name>
<dbReference type="InterPro" id="IPR001461">
    <property type="entry name" value="Aspartic_peptidase_A1"/>
</dbReference>
<evidence type="ECO:0000256" key="3">
    <source>
        <dbReference type="ARBA" id="ARBA00022750"/>
    </source>
</evidence>
<dbReference type="AlphaFoldDB" id="A0A8X8WGY9"/>
<dbReference type="InterPro" id="IPR032861">
    <property type="entry name" value="TAXi_N"/>
</dbReference>
<gene>
    <name evidence="9" type="ORF">SASPL_144438</name>
</gene>
<evidence type="ECO:0000259" key="8">
    <source>
        <dbReference type="PROSITE" id="PS51767"/>
    </source>
</evidence>
<feature type="chain" id="PRO_5036484944" description="Peptidase A1 domain-containing protein" evidence="7">
    <location>
        <begin position="25"/>
        <end position="427"/>
    </location>
</feature>
<dbReference type="Pfam" id="PF14543">
    <property type="entry name" value="TAXi_N"/>
    <property type="match status" value="1"/>
</dbReference>
<evidence type="ECO:0000256" key="6">
    <source>
        <dbReference type="PIRSR" id="PIRSR601461-1"/>
    </source>
</evidence>
<evidence type="ECO:0000256" key="5">
    <source>
        <dbReference type="ARBA" id="ARBA00023180"/>
    </source>
</evidence>
<comment type="caution">
    <text evidence="9">The sequence shown here is derived from an EMBL/GenBank/DDBJ whole genome shotgun (WGS) entry which is preliminary data.</text>
</comment>
<dbReference type="InterPro" id="IPR032799">
    <property type="entry name" value="TAXi_C"/>
</dbReference>
<dbReference type="PANTHER" id="PTHR47967">
    <property type="entry name" value="OS07G0603500 PROTEIN-RELATED"/>
    <property type="match status" value="1"/>
</dbReference>
<dbReference type="SUPFAM" id="SSF50630">
    <property type="entry name" value="Acid proteases"/>
    <property type="match status" value="1"/>
</dbReference>
<dbReference type="PANTHER" id="PTHR47967:SF123">
    <property type="entry name" value="ASPARTIC PROTEINASE NEPENTHESIN-1-LIKE"/>
    <property type="match status" value="1"/>
</dbReference>
<feature type="active site" evidence="6">
    <location>
        <position position="298"/>
    </location>
</feature>
<keyword evidence="7" id="KW-0732">Signal</keyword>
<dbReference type="Proteomes" id="UP000298416">
    <property type="component" value="Unassembled WGS sequence"/>
</dbReference>
<feature type="domain" description="Peptidase A1" evidence="8">
    <location>
        <begin position="82"/>
        <end position="415"/>
    </location>
</feature>
<protein>
    <recommendedName>
        <fullName evidence="8">Peptidase A1 domain-containing protein</fullName>
    </recommendedName>
</protein>
<keyword evidence="5" id="KW-0325">Glycoprotein</keyword>
<evidence type="ECO:0000313" key="10">
    <source>
        <dbReference type="Proteomes" id="UP000298416"/>
    </source>
</evidence>